<dbReference type="EMBL" id="CZDF01000132">
    <property type="protein sequence ID" value="CUR31309.1"/>
    <property type="molecule type" value="Genomic_DNA"/>
</dbReference>
<organism evidence="2 3">
    <name type="scientific">Planktothrix tepida PCC 9214</name>
    <dbReference type="NCBI Taxonomy" id="671072"/>
    <lineage>
        <taxon>Bacteria</taxon>
        <taxon>Bacillati</taxon>
        <taxon>Cyanobacteriota</taxon>
        <taxon>Cyanophyceae</taxon>
        <taxon>Oscillatoriophycideae</taxon>
        <taxon>Oscillatoriales</taxon>
        <taxon>Microcoleaceae</taxon>
        <taxon>Planktothrix</taxon>
    </lineage>
</organism>
<name>A0A1J1LFH1_9CYAN</name>
<dbReference type="Pfam" id="PF00805">
    <property type="entry name" value="Pentapeptide"/>
    <property type="match status" value="5"/>
</dbReference>
<dbReference type="SUPFAM" id="SSF141571">
    <property type="entry name" value="Pentapeptide repeat-like"/>
    <property type="match status" value="2"/>
</dbReference>
<evidence type="ECO:0000313" key="2">
    <source>
        <dbReference type="EMBL" id="CUR31309.1"/>
    </source>
</evidence>
<dbReference type="PANTHER" id="PTHR47485:SF1">
    <property type="entry name" value="THYLAKOID LUMENAL 17.4 KDA PROTEIN, CHLOROPLASTIC"/>
    <property type="match status" value="1"/>
</dbReference>
<dbReference type="InterPro" id="IPR001646">
    <property type="entry name" value="5peptide_repeat"/>
</dbReference>
<dbReference type="AlphaFoldDB" id="A0A1J1LFH1"/>
<gene>
    <name evidence="2" type="ORF">PL9214290900</name>
</gene>
<dbReference type="PANTHER" id="PTHR47485">
    <property type="entry name" value="THYLAKOID LUMENAL 17.4 KDA PROTEIN, CHLOROPLASTIC"/>
    <property type="match status" value="1"/>
</dbReference>
<evidence type="ECO:0000313" key="3">
    <source>
        <dbReference type="Proteomes" id="UP000184315"/>
    </source>
</evidence>
<dbReference type="Proteomes" id="UP000184315">
    <property type="component" value="Unassembled WGS sequence"/>
</dbReference>
<keyword evidence="1" id="KW-0677">Repeat</keyword>
<protein>
    <submittedName>
        <fullName evidence="2">Pentapeptide repeat-containing protein</fullName>
    </submittedName>
</protein>
<accession>A0A1J1LFH1</accession>
<dbReference type="RefSeq" id="WP_072718180.1">
    <property type="nucleotide sequence ID" value="NZ_LN889782.1"/>
</dbReference>
<sequence>MDADELLLKYESGTRDFRAILLCEANLSRANLSQANLSQAILSITNLSGANLSEVNLNQAKLNVARLSGANLNRATLDDAILNVANLIRADLREASLINASLIRAELMRSDLSYAVLMGANLSEADLREATLRQANLEQVNLNGANLTDAVFIGCNLERASLHRACATKADFRGVNLSNGELRQINLYKANLSGADLRGANLRWADLNGANLSGANLEQARLSGASLCGANLTGANLMNAVLIHADLTQANLINADCTGADFTGSSLTGSKLYGVSRFDLKAEEITCDWIDLSPLGDSSHIQTFSPKEANKFFNATFPTVEISVDTRLGFEDHTILAKIYHYLQQQSSLFNQPPTLEVNSRRTVISFKIESNEQLLSVAYVAILPFQDADATQKAIEAAIKQLTPETCSQLPVQLSNRIVQLGVEMAQQIRLLSDIRLDPKIEFSTPFFLYPTRTLLKSSSHQHLILHSHSYFGRSLVRDSGSSESSESLNNPYLNPKPLDVETLLNFIKGF</sequence>
<keyword evidence="3" id="KW-1185">Reference proteome</keyword>
<dbReference type="Gene3D" id="2.160.20.80">
    <property type="entry name" value="E3 ubiquitin-protein ligase SopA"/>
    <property type="match status" value="2"/>
</dbReference>
<proteinExistence type="predicted"/>
<dbReference type="OrthoDB" id="475179at2"/>
<reference evidence="3" key="1">
    <citation type="submission" date="2015-10" db="EMBL/GenBank/DDBJ databases">
        <authorList>
            <person name="Regsiter A."/>
            <person name="william w."/>
        </authorList>
    </citation>
    <scope>NUCLEOTIDE SEQUENCE [LARGE SCALE GENOMIC DNA]</scope>
</reference>
<dbReference type="STRING" id="671072.PL9214290900"/>
<evidence type="ECO:0000256" key="1">
    <source>
        <dbReference type="ARBA" id="ARBA00022737"/>
    </source>
</evidence>